<protein>
    <submittedName>
        <fullName evidence="2">Putative PIN family toxin of toxin-antitoxin system</fullName>
    </submittedName>
</protein>
<dbReference type="NCBIfam" id="TIGR00305">
    <property type="entry name" value="putative toxin-antitoxin system toxin component, PIN family"/>
    <property type="match status" value="1"/>
</dbReference>
<sequence length="139" mass="15372">MTTPRVVLDTNCLVSALLFSNRRTDWLRTGWQARRFIPLASHATAAELLRVLAYPKFQLSADEQEALLADYLPWVETITVTTAGRALPAIDDPDDRMFLLLADVADANALVSGDKHLQAVKGEFSIPIVSASEFADWLT</sequence>
<evidence type="ECO:0000259" key="1">
    <source>
        <dbReference type="Pfam" id="PF13470"/>
    </source>
</evidence>
<dbReference type="PANTHER" id="PTHR34610:SF4">
    <property type="entry name" value="SLL8027 PROTEIN"/>
    <property type="match status" value="1"/>
</dbReference>
<dbReference type="PANTHER" id="PTHR34610">
    <property type="entry name" value="SSL7007 PROTEIN"/>
    <property type="match status" value="1"/>
</dbReference>
<organism evidence="2 3">
    <name type="scientific">Spiribacter vilamensis</name>
    <dbReference type="NCBI Taxonomy" id="531306"/>
    <lineage>
        <taxon>Bacteria</taxon>
        <taxon>Pseudomonadati</taxon>
        <taxon>Pseudomonadota</taxon>
        <taxon>Gammaproteobacteria</taxon>
        <taxon>Chromatiales</taxon>
        <taxon>Ectothiorhodospiraceae</taxon>
        <taxon>Spiribacter</taxon>
    </lineage>
</organism>
<dbReference type="Proteomes" id="UP000292298">
    <property type="component" value="Unassembled WGS sequence"/>
</dbReference>
<gene>
    <name evidence="2" type="ORF">EV698_1368</name>
</gene>
<evidence type="ECO:0000313" key="2">
    <source>
        <dbReference type="EMBL" id="RZU99089.1"/>
    </source>
</evidence>
<reference evidence="2 3" key="1">
    <citation type="submission" date="2019-02" db="EMBL/GenBank/DDBJ databases">
        <title>Genomic Encyclopedia of Type Strains, Phase IV (KMG-IV): sequencing the most valuable type-strain genomes for metagenomic binning, comparative biology and taxonomic classification.</title>
        <authorList>
            <person name="Goeker M."/>
        </authorList>
    </citation>
    <scope>NUCLEOTIDE SEQUENCE [LARGE SCALE GENOMIC DNA]</scope>
    <source>
        <strain evidence="2 3">DSM 21056</strain>
    </source>
</reference>
<accession>A0A4Q8D164</accession>
<dbReference type="SUPFAM" id="SSF88723">
    <property type="entry name" value="PIN domain-like"/>
    <property type="match status" value="1"/>
</dbReference>
<dbReference type="EMBL" id="SHLI01000001">
    <property type="protein sequence ID" value="RZU99089.1"/>
    <property type="molecule type" value="Genomic_DNA"/>
</dbReference>
<dbReference type="InterPro" id="IPR002850">
    <property type="entry name" value="PIN_toxin-like"/>
</dbReference>
<dbReference type="InterPro" id="IPR002716">
    <property type="entry name" value="PIN_dom"/>
</dbReference>
<keyword evidence="3" id="KW-1185">Reference proteome</keyword>
<comment type="caution">
    <text evidence="2">The sequence shown here is derived from an EMBL/GenBank/DDBJ whole genome shotgun (WGS) entry which is preliminary data.</text>
</comment>
<feature type="domain" description="PIN" evidence="1">
    <location>
        <begin position="5"/>
        <end position="116"/>
    </location>
</feature>
<evidence type="ECO:0000313" key="3">
    <source>
        <dbReference type="Proteomes" id="UP000292298"/>
    </source>
</evidence>
<dbReference type="InterPro" id="IPR029060">
    <property type="entry name" value="PIN-like_dom_sf"/>
</dbReference>
<name>A0A4Q8D164_9GAMM</name>
<dbReference type="RefSeq" id="WP_239016225.1">
    <property type="nucleotide sequence ID" value="NZ_SHLI01000001.1"/>
</dbReference>
<dbReference type="AlphaFoldDB" id="A0A4Q8D164"/>
<proteinExistence type="predicted"/>
<dbReference type="Pfam" id="PF13470">
    <property type="entry name" value="PIN_3"/>
    <property type="match status" value="1"/>
</dbReference>